<sequence>MFWCLRRIEQEREELHLLVELYGFSDDRVLIKSQQLDHTLNEYNRQRLLTAGHESQ</sequence>
<proteinExistence type="predicted"/>
<organism evidence="1 2">
    <name type="scientific">Paenibacillus wenxiniae</name>
    <dbReference type="NCBI Taxonomy" id="1636843"/>
    <lineage>
        <taxon>Bacteria</taxon>
        <taxon>Bacillati</taxon>
        <taxon>Bacillota</taxon>
        <taxon>Bacilli</taxon>
        <taxon>Bacillales</taxon>
        <taxon>Paenibacillaceae</taxon>
        <taxon>Paenibacillus</taxon>
    </lineage>
</organism>
<dbReference type="InterPro" id="IPR036638">
    <property type="entry name" value="HLH_DNA-bd_sf"/>
</dbReference>
<dbReference type="Proteomes" id="UP001597233">
    <property type="component" value="Unassembled WGS sequence"/>
</dbReference>
<gene>
    <name evidence="1" type="ORF">ACFSC9_00105</name>
</gene>
<protein>
    <submittedName>
        <fullName evidence="1">Aspartyl-phosphate phosphatase Spo0E family protein</fullName>
    </submittedName>
</protein>
<comment type="caution">
    <text evidence="1">The sequence shown here is derived from an EMBL/GenBank/DDBJ whole genome shotgun (WGS) entry which is preliminary data.</text>
</comment>
<dbReference type="InterPro" id="IPR018540">
    <property type="entry name" value="Spo0E-like"/>
</dbReference>
<evidence type="ECO:0000313" key="2">
    <source>
        <dbReference type="Proteomes" id="UP001597233"/>
    </source>
</evidence>
<dbReference type="EMBL" id="JBHUEH010000001">
    <property type="protein sequence ID" value="MFD1883922.1"/>
    <property type="molecule type" value="Genomic_DNA"/>
</dbReference>
<keyword evidence="2" id="KW-1185">Reference proteome</keyword>
<reference evidence="2" key="1">
    <citation type="journal article" date="2019" name="Int. J. Syst. Evol. Microbiol.">
        <title>The Global Catalogue of Microorganisms (GCM) 10K type strain sequencing project: providing services to taxonomists for standard genome sequencing and annotation.</title>
        <authorList>
            <consortium name="The Broad Institute Genomics Platform"/>
            <consortium name="The Broad Institute Genome Sequencing Center for Infectious Disease"/>
            <person name="Wu L."/>
            <person name="Ma J."/>
        </authorList>
    </citation>
    <scope>NUCLEOTIDE SEQUENCE [LARGE SCALE GENOMIC DNA]</scope>
    <source>
        <strain evidence="2">CCUG 54950</strain>
    </source>
</reference>
<dbReference type="Pfam" id="PF09388">
    <property type="entry name" value="SpoOE-like"/>
    <property type="match status" value="1"/>
</dbReference>
<evidence type="ECO:0000313" key="1">
    <source>
        <dbReference type="EMBL" id="MFD1883922.1"/>
    </source>
</evidence>
<name>A0ABW4RCS9_9BACL</name>
<dbReference type="Gene3D" id="4.10.280.10">
    <property type="entry name" value="Helix-loop-helix DNA-binding domain"/>
    <property type="match status" value="1"/>
</dbReference>
<dbReference type="InterPro" id="IPR037208">
    <property type="entry name" value="Spo0E-like_sf"/>
</dbReference>
<dbReference type="SUPFAM" id="SSF140500">
    <property type="entry name" value="BAS1536-like"/>
    <property type="match status" value="1"/>
</dbReference>
<accession>A0ABW4RCS9</accession>
<dbReference type="RefSeq" id="WP_347327358.1">
    <property type="nucleotide sequence ID" value="NZ_JBCGUH010000026.1"/>
</dbReference>